<sequence length="731" mass="87176">MEEIDNKDIINYLKDNSKNWSSGNKEIDAFIQKNQSNVSDNIIFEWIPYNQFSDIKEIGYEFSTATWKNGPLHFNINKKKWERKSNRKVALKYLNMTKLYSIKIEFLNKFKSEGIGYGISQNNDTKDYIFVFHEKFYEKNFEKYCEKCSEGYTDEKYKWCKPCLIIHLNFTNWTSGNKMIDSFIQEEQLKIDTPWDTVFEWVPYNQFIDIEETNIQGFITAIWKDGPLKYSEYSKNYKRNLRKKFVLKFFYNSQNNPDEFLNKAESYLTTKDSYVNGNFYGISQNPDTKDYILIFGEKYLETFCKNCGENYTAKIYKWCKLCHINYLKSNFVDWTSKIKQAETFIAFLQEKQFEWIPYDQFSDIEDIKNIGATAKWNYITYNSDDSGDSDDSNDSVDSLIFNRKVVLKYLYNLQYISNEFLSKIKSKDITRIYGISQNPKTKNYALVFNKKYLETCCKNCGTNVMYKWCKSCQTDFLKSNFTNWTSGNKQIDDFIQKEQLKIDNPRNTVFEWIPYNQFFSIKETDIQGFIKTGWKDGPLIFNKKSVKYERNLNKRVTLKFFYNSQNVSIEFLNKIKQKGIGSYGISQNPDTKDYILVLHEIYFNIYCLKCDEKYTDKIYKWCKPCQIDFLKSSFTNWTSGNKQIDDFIQKEQLKIDNSQNTVFEWIPYNQFFNIKETDIQGFITAIWKDGPLTFNKGLSKYERKCKTVTLKYLYNILDILDEFLDKVYISL</sequence>
<dbReference type="HOGENOM" id="CLU_000288_7_8_1"/>
<evidence type="ECO:0000313" key="2">
    <source>
        <dbReference type="Proteomes" id="UP000022910"/>
    </source>
</evidence>
<dbReference type="EMBL" id="JEMT01026500">
    <property type="protein sequence ID" value="EXX59320.1"/>
    <property type="molecule type" value="Genomic_DNA"/>
</dbReference>
<keyword evidence="2" id="KW-1185">Reference proteome</keyword>
<organism evidence="1 2">
    <name type="scientific">Rhizophagus irregularis (strain DAOM 197198w)</name>
    <name type="common">Glomus intraradices</name>
    <dbReference type="NCBI Taxonomy" id="1432141"/>
    <lineage>
        <taxon>Eukaryota</taxon>
        <taxon>Fungi</taxon>
        <taxon>Fungi incertae sedis</taxon>
        <taxon>Mucoromycota</taxon>
        <taxon>Glomeromycotina</taxon>
        <taxon>Glomeromycetes</taxon>
        <taxon>Glomerales</taxon>
        <taxon>Glomeraceae</taxon>
        <taxon>Rhizophagus</taxon>
    </lineage>
</organism>
<proteinExistence type="predicted"/>
<gene>
    <name evidence="1" type="ORF">RirG_190030</name>
</gene>
<dbReference type="SUPFAM" id="SSF57184">
    <property type="entry name" value="Growth factor receptor domain"/>
    <property type="match status" value="1"/>
</dbReference>
<name>A0A015IY49_RHIIW</name>
<dbReference type="Proteomes" id="UP000022910">
    <property type="component" value="Unassembled WGS sequence"/>
</dbReference>
<protein>
    <submittedName>
        <fullName evidence="1">Uncharacterized protein</fullName>
    </submittedName>
</protein>
<evidence type="ECO:0000313" key="1">
    <source>
        <dbReference type="EMBL" id="EXX59320.1"/>
    </source>
</evidence>
<reference evidence="1 2" key="1">
    <citation type="submission" date="2014-02" db="EMBL/GenBank/DDBJ databases">
        <title>Single nucleus genome sequencing reveals high similarity among nuclei of an endomycorrhizal fungus.</title>
        <authorList>
            <person name="Lin K."/>
            <person name="Geurts R."/>
            <person name="Zhang Z."/>
            <person name="Limpens E."/>
            <person name="Saunders D.G."/>
            <person name="Mu D."/>
            <person name="Pang E."/>
            <person name="Cao H."/>
            <person name="Cha H."/>
            <person name="Lin T."/>
            <person name="Zhou Q."/>
            <person name="Shang Y."/>
            <person name="Li Y."/>
            <person name="Ivanov S."/>
            <person name="Sharma T."/>
            <person name="Velzen R.V."/>
            <person name="Ruijter N.D."/>
            <person name="Aanen D.K."/>
            <person name="Win J."/>
            <person name="Kamoun S."/>
            <person name="Bisseling T."/>
            <person name="Huang S."/>
        </authorList>
    </citation>
    <scope>NUCLEOTIDE SEQUENCE [LARGE SCALE GENOMIC DNA]</scope>
    <source>
        <strain evidence="2">DAOM197198w</strain>
    </source>
</reference>
<comment type="caution">
    <text evidence="1">The sequence shown here is derived from an EMBL/GenBank/DDBJ whole genome shotgun (WGS) entry which is preliminary data.</text>
</comment>
<dbReference type="InterPro" id="IPR009030">
    <property type="entry name" value="Growth_fac_rcpt_cys_sf"/>
</dbReference>
<dbReference type="AlphaFoldDB" id="A0A015IY49"/>
<accession>A0A015IY49</accession>